<feature type="domain" description="Cell wall hydrolase SleB" evidence="2">
    <location>
        <begin position="132"/>
        <end position="224"/>
    </location>
</feature>
<dbReference type="InterPro" id="IPR011105">
    <property type="entry name" value="Cell_wall_hydrolase_SleB"/>
</dbReference>
<keyword evidence="4" id="KW-1185">Reference proteome</keyword>
<dbReference type="Pfam" id="PF07486">
    <property type="entry name" value="Hydrolase_2"/>
    <property type="match status" value="1"/>
</dbReference>
<dbReference type="Proteomes" id="UP000298714">
    <property type="component" value="Chromosome"/>
</dbReference>
<accession>A0A4D7C6R5</accession>
<name>A0A4D7C6R5_9SPHN</name>
<dbReference type="EMBL" id="CP039704">
    <property type="protein sequence ID" value="QCI79590.1"/>
    <property type="molecule type" value="Genomic_DNA"/>
</dbReference>
<dbReference type="GO" id="GO:0016787">
    <property type="term" value="F:hydrolase activity"/>
    <property type="evidence" value="ECO:0007669"/>
    <property type="project" value="UniProtKB-KW"/>
</dbReference>
<reference evidence="4" key="1">
    <citation type="submission" date="2019-04" db="EMBL/GenBank/DDBJ databases">
        <title>Complete genome sequence of Sphingomonas sp. W1-2-3.</title>
        <authorList>
            <person name="Im W.T."/>
        </authorList>
    </citation>
    <scope>NUCLEOTIDE SEQUENCE [LARGE SCALE GENOMIC DNA]</scope>
    <source>
        <strain evidence="4">W1-2-3</strain>
    </source>
</reference>
<proteinExistence type="predicted"/>
<feature type="signal peptide" evidence="1">
    <location>
        <begin position="1"/>
        <end position="25"/>
    </location>
</feature>
<protein>
    <submittedName>
        <fullName evidence="3">Cell wall hydrolase</fullName>
    </submittedName>
</protein>
<feature type="chain" id="PRO_5020225524" evidence="1">
    <location>
        <begin position="26"/>
        <end position="231"/>
    </location>
</feature>
<dbReference type="InterPro" id="IPR042047">
    <property type="entry name" value="SleB_dom1"/>
</dbReference>
<evidence type="ECO:0000256" key="1">
    <source>
        <dbReference type="SAM" id="SignalP"/>
    </source>
</evidence>
<evidence type="ECO:0000313" key="3">
    <source>
        <dbReference type="EMBL" id="QCI79590.1"/>
    </source>
</evidence>
<dbReference type="RefSeq" id="WP_222872394.1">
    <property type="nucleotide sequence ID" value="NZ_CP039704.1"/>
</dbReference>
<dbReference type="AlphaFoldDB" id="A0A4D7C6R5"/>
<evidence type="ECO:0000259" key="2">
    <source>
        <dbReference type="Pfam" id="PF07486"/>
    </source>
</evidence>
<keyword evidence="3" id="KW-0378">Hydrolase</keyword>
<dbReference type="Gene3D" id="1.10.10.2520">
    <property type="entry name" value="Cell wall hydrolase SleB, domain 1"/>
    <property type="match status" value="1"/>
</dbReference>
<gene>
    <name evidence="3" type="ORF">E6W36_08690</name>
</gene>
<dbReference type="KEGG" id="hgn:E6W36_08690"/>
<keyword evidence="1" id="KW-0732">Signal</keyword>
<sequence length="231" mass="24887">MTKRFSRPLVVCAILVSSVALTAFAQSPQPAETPTQTIAENTETQIVKLSADATQFSLAPHLPLTPINNDDIERASERLKTDVMPGPPVQQAALRSAASLRAMIADAAARIPESMDEEMKCLAQAVYFESRGEPLIGQLGVAQVILNRSKDPRFPSSVCEVVHQRGTKSASGCQFAFACDGRSDQPPATSDWQVAKSIAFIALEEAWHDVTGKAIFFHAKRVAPSGGIAWK</sequence>
<organism evidence="3 4">
    <name type="scientific">Hankyongella ginsenosidimutans</name>
    <dbReference type="NCBI Taxonomy" id="1763828"/>
    <lineage>
        <taxon>Bacteria</taxon>
        <taxon>Pseudomonadati</taxon>
        <taxon>Pseudomonadota</taxon>
        <taxon>Alphaproteobacteria</taxon>
        <taxon>Sphingomonadales</taxon>
        <taxon>Sphingomonadaceae</taxon>
        <taxon>Hankyongella</taxon>
    </lineage>
</organism>
<evidence type="ECO:0000313" key="4">
    <source>
        <dbReference type="Proteomes" id="UP000298714"/>
    </source>
</evidence>